<dbReference type="WBParaSite" id="MCOS_0000843101-mRNA-1">
    <property type="protein sequence ID" value="MCOS_0000843101-mRNA-1"/>
    <property type="gene ID" value="MCOS_0000843101"/>
</dbReference>
<proteinExistence type="predicted"/>
<reference evidence="3" key="1">
    <citation type="submission" date="2017-02" db="UniProtKB">
        <authorList>
            <consortium name="WormBaseParasite"/>
        </authorList>
    </citation>
    <scope>IDENTIFICATION</scope>
</reference>
<reference evidence="1 2" key="2">
    <citation type="submission" date="2018-10" db="EMBL/GenBank/DDBJ databases">
        <authorList>
            <consortium name="Pathogen Informatics"/>
        </authorList>
    </citation>
    <scope>NUCLEOTIDE SEQUENCE [LARGE SCALE GENOMIC DNA]</scope>
</reference>
<evidence type="ECO:0000313" key="2">
    <source>
        <dbReference type="Proteomes" id="UP000267029"/>
    </source>
</evidence>
<gene>
    <name evidence="1" type="ORF">MCOS_LOCUS8432</name>
</gene>
<organism evidence="3">
    <name type="scientific">Mesocestoides corti</name>
    <name type="common">Flatworm</name>
    <dbReference type="NCBI Taxonomy" id="53468"/>
    <lineage>
        <taxon>Eukaryota</taxon>
        <taxon>Metazoa</taxon>
        <taxon>Spiralia</taxon>
        <taxon>Lophotrochozoa</taxon>
        <taxon>Platyhelminthes</taxon>
        <taxon>Cestoda</taxon>
        <taxon>Eucestoda</taxon>
        <taxon>Cyclophyllidea</taxon>
        <taxon>Mesocestoididae</taxon>
        <taxon>Mesocestoides</taxon>
    </lineage>
</organism>
<keyword evidence="2" id="KW-1185">Reference proteome</keyword>
<name>A0A0R3UL92_MESCO</name>
<protein>
    <submittedName>
        <fullName evidence="3">Protein SMG8</fullName>
    </submittedName>
</protein>
<sequence length="141" mass="15590">MCLLFAPKIPGHTLVPIELQPRWTSVIGRRYRDRTTTLTDIPCQFAPELISQFPSLYRAGRMRVHLLFGGLEPYTQDKSPFPDSVLSPSSAAVPSKKLLVSLPHLPTRSCFQLRCTACPASGDLVAKLSETLLCVDVRGQP</sequence>
<evidence type="ECO:0000313" key="1">
    <source>
        <dbReference type="EMBL" id="VDD82429.1"/>
    </source>
</evidence>
<evidence type="ECO:0000313" key="3">
    <source>
        <dbReference type="WBParaSite" id="MCOS_0000843101-mRNA-1"/>
    </source>
</evidence>
<dbReference type="Proteomes" id="UP000267029">
    <property type="component" value="Unassembled WGS sequence"/>
</dbReference>
<accession>A0A0R3UL92</accession>
<dbReference type="AlphaFoldDB" id="A0A0R3UL92"/>
<dbReference type="EMBL" id="UXSR01005510">
    <property type="protein sequence ID" value="VDD82429.1"/>
    <property type="molecule type" value="Genomic_DNA"/>
</dbReference>